<evidence type="ECO:0000313" key="2">
    <source>
        <dbReference type="EMBL" id="ATW57969.1"/>
    </source>
</evidence>
<dbReference type="OrthoDB" id="21114at10239"/>
<protein>
    <submittedName>
        <fullName evidence="2">GDSL-like lipase</fullName>
    </submittedName>
</protein>
<gene>
    <name evidence="2" type="ORF">CNR34_00036</name>
</gene>
<feature type="domain" description="SGNH hydrolase-type esterase" evidence="1">
    <location>
        <begin position="323"/>
        <end position="465"/>
    </location>
</feature>
<proteinExistence type="predicted"/>
<reference evidence="2 3" key="1">
    <citation type="submission" date="2017-09" db="EMBL/GenBank/DDBJ databases">
        <authorList>
            <person name="Ehlers B."/>
            <person name="Leendertz F.H."/>
        </authorList>
    </citation>
    <scope>NUCLEOTIDE SEQUENCE [LARGE SCALE GENOMIC DNA]</scope>
</reference>
<dbReference type="SUPFAM" id="SSF52266">
    <property type="entry name" value="SGNH hydrolase"/>
    <property type="match status" value="1"/>
</dbReference>
<dbReference type="Gene3D" id="3.40.50.1110">
    <property type="entry name" value="SGNH hydrolase"/>
    <property type="match status" value="1"/>
</dbReference>
<dbReference type="InterPro" id="IPR013830">
    <property type="entry name" value="SGNH_hydro"/>
</dbReference>
<name>A0A2H4P717_9CAUD</name>
<dbReference type="CDD" id="cd00229">
    <property type="entry name" value="SGNH_hydrolase"/>
    <property type="match status" value="1"/>
</dbReference>
<dbReference type="InterPro" id="IPR036514">
    <property type="entry name" value="SGNH_hydro_sf"/>
</dbReference>
<evidence type="ECO:0000313" key="3">
    <source>
        <dbReference type="Proteomes" id="UP000241592"/>
    </source>
</evidence>
<accession>A0A2H4P717</accession>
<dbReference type="Proteomes" id="UP000241592">
    <property type="component" value="Segment"/>
</dbReference>
<evidence type="ECO:0000259" key="1">
    <source>
        <dbReference type="Pfam" id="PF13472"/>
    </source>
</evidence>
<organism evidence="2 3">
    <name type="scientific">Pseudomonas phage nickie</name>
    <dbReference type="NCBI Taxonomy" id="2048977"/>
    <lineage>
        <taxon>Viruses</taxon>
        <taxon>Duplodnaviria</taxon>
        <taxon>Heunggongvirae</taxon>
        <taxon>Uroviricota</taxon>
        <taxon>Caudoviricetes</taxon>
        <taxon>Nickievirus</taxon>
        <taxon>Nickievirus nickie</taxon>
    </lineage>
</organism>
<keyword evidence="3" id="KW-1185">Reference proteome</keyword>
<dbReference type="Pfam" id="PF13472">
    <property type="entry name" value="Lipase_GDSL_2"/>
    <property type="match status" value="1"/>
</dbReference>
<dbReference type="EMBL" id="MG018927">
    <property type="protein sequence ID" value="ATW57969.1"/>
    <property type="molecule type" value="Genomic_DNA"/>
</dbReference>
<sequence length="688" mass="73570">MTWYTTGTITLVQGSNVATGTGVEWLETVRYGDILLVDDKLYEVTGPINEVQIQLERPYTGATIQNRPYALIRNMTNASNFDLMRKIDELLEERSSSLTQFTNWAAGSANGGPNGDGRYPLTNRVGVVELVYSPAKMQTMAGIDQSEAINTLKQQVTTLNTMLADYADIKQKVEAYANITLESLGAQPENAKLNSIASLTFAGGEIIVSINDTAFAKYPISDRGLAFLAAGTPKDMRAVIGAGTGGGAGAGGGGVPGRRVAIIGTSLCQLSDYGTATEISHTSRSWIGWAKILTGGRLMTPIWHDMNLYPGWEQGNNVGKPRGFRGLNAGVSSDNAPNIMDRAAYLVNEVECDIVVIDSGINDIGSGLTADDIHSLRVQTAEYLIANGRIVVLLTLPSAGENYYPAGSPQRKKAQRVNNLSRQWAQGKKNLYLFDWAEPMINFDNPTGIPKDLFTVDGVHFAPRGAFAVGKKLAELFTTLLPIAERRVWSPEDLYDAAANPFGNLLPNPFCQGGAGILDAGGTGAVANFYRGGLNSGDGNAVYSKVAKRSGRGQAQRVVVTPGTIDTQALFRVSDITHTLPEGTWVQGSVEIDCDAWDGFRGIDLQIRDLAAGGLTTRACKVYDGFPHTAEAWSGTIITPPFQIKAGGQLRWRVEITAIGGAAGSGTVEVGACELRPVTDPKLIVNAE</sequence>